<dbReference type="Gene3D" id="3.10.300.10">
    <property type="entry name" value="Methylpurine-DNA glycosylase (MPG)"/>
    <property type="match status" value="1"/>
</dbReference>
<evidence type="ECO:0000256" key="1">
    <source>
        <dbReference type="ARBA" id="ARBA00009232"/>
    </source>
</evidence>
<dbReference type="CDD" id="cd00540">
    <property type="entry name" value="AAG"/>
    <property type="match status" value="1"/>
</dbReference>
<evidence type="ECO:0000256" key="5">
    <source>
        <dbReference type="HAMAP-Rule" id="MF_00527"/>
    </source>
</evidence>
<dbReference type="GO" id="GO:0003677">
    <property type="term" value="F:DNA binding"/>
    <property type="evidence" value="ECO:0007669"/>
    <property type="project" value="InterPro"/>
</dbReference>
<dbReference type="FunFam" id="3.10.300.10:FF:000001">
    <property type="entry name" value="Putative 3-methyladenine DNA glycosylase"/>
    <property type="match status" value="1"/>
</dbReference>
<dbReference type="GO" id="GO:0006284">
    <property type="term" value="P:base-excision repair"/>
    <property type="evidence" value="ECO:0007669"/>
    <property type="project" value="InterPro"/>
</dbReference>
<dbReference type="EC" id="3.2.2.-" evidence="5"/>
<dbReference type="GO" id="GO:0003905">
    <property type="term" value="F:alkylbase DNA N-glycosylase activity"/>
    <property type="evidence" value="ECO:0007669"/>
    <property type="project" value="InterPro"/>
</dbReference>
<dbReference type="InterPro" id="IPR036995">
    <property type="entry name" value="MPG_sf"/>
</dbReference>
<dbReference type="HAMAP" id="MF_00527">
    <property type="entry name" value="3MGH"/>
    <property type="match status" value="1"/>
</dbReference>
<keyword evidence="2 5" id="KW-0227">DNA damage</keyword>
<proteinExistence type="inferred from homology"/>
<gene>
    <name evidence="6" type="ORF">FJU11_12935</name>
</gene>
<keyword evidence="4 5" id="KW-0234">DNA repair</keyword>
<dbReference type="PANTHER" id="PTHR10429">
    <property type="entry name" value="DNA-3-METHYLADENINE GLYCOSYLASE"/>
    <property type="match status" value="1"/>
</dbReference>
<organism evidence="6 7">
    <name type="scientific">Pararhizobium mangrovi</name>
    <dbReference type="NCBI Taxonomy" id="2590452"/>
    <lineage>
        <taxon>Bacteria</taxon>
        <taxon>Pseudomonadati</taxon>
        <taxon>Pseudomonadota</taxon>
        <taxon>Alphaproteobacteria</taxon>
        <taxon>Hyphomicrobiales</taxon>
        <taxon>Rhizobiaceae</taxon>
        <taxon>Rhizobium/Agrobacterium group</taxon>
        <taxon>Pararhizobium</taxon>
    </lineage>
</organism>
<dbReference type="NCBIfam" id="TIGR00567">
    <property type="entry name" value="3mg"/>
    <property type="match status" value="1"/>
</dbReference>
<name>A0A506U1C4_9HYPH</name>
<evidence type="ECO:0000256" key="4">
    <source>
        <dbReference type="ARBA" id="ARBA00023204"/>
    </source>
</evidence>
<evidence type="ECO:0000256" key="2">
    <source>
        <dbReference type="ARBA" id="ARBA00022763"/>
    </source>
</evidence>
<keyword evidence="7" id="KW-1185">Reference proteome</keyword>
<dbReference type="InterPro" id="IPR003180">
    <property type="entry name" value="MPG"/>
</dbReference>
<dbReference type="PANTHER" id="PTHR10429:SF0">
    <property type="entry name" value="DNA-3-METHYLADENINE GLYCOSYLASE"/>
    <property type="match status" value="1"/>
</dbReference>
<dbReference type="AlphaFoldDB" id="A0A506U1C4"/>
<dbReference type="OrthoDB" id="9794313at2"/>
<evidence type="ECO:0000313" key="6">
    <source>
        <dbReference type="EMBL" id="TPW27041.1"/>
    </source>
</evidence>
<evidence type="ECO:0000313" key="7">
    <source>
        <dbReference type="Proteomes" id="UP000320314"/>
    </source>
</evidence>
<dbReference type="Proteomes" id="UP000320314">
    <property type="component" value="Unassembled WGS sequence"/>
</dbReference>
<accession>A0A506U1C4</accession>
<reference evidence="6 7" key="1">
    <citation type="submission" date="2019-06" db="EMBL/GenBank/DDBJ databases">
        <authorList>
            <person name="Li M."/>
        </authorList>
    </citation>
    <scope>NUCLEOTIDE SEQUENCE [LARGE SCALE GENOMIC DNA]</scope>
    <source>
        <strain evidence="6 7">BGMRC6574</strain>
    </source>
</reference>
<comment type="caution">
    <text evidence="6">The sequence shown here is derived from an EMBL/GenBank/DDBJ whole genome shotgun (WGS) entry which is preliminary data.</text>
</comment>
<sequence length="197" mass="21338">MTQLRPEEGPPGPGRRLTAEFYERDAVTVARALVGAWLEVDGAGGIIVETEAYAPDDAASHSYGGVTPRNSAMFGPAGHAYVYRSYGLHWCFNVVTEPGSAVLVRALMPLVGIEAMYARRGVEDERKLCSGPGRLTQALAIDGGHDRRPLDQPPFLLAEGLSAPSVVSGPRVGITRDVDRTWRFGLRGTRFVSRAFR</sequence>
<evidence type="ECO:0000256" key="3">
    <source>
        <dbReference type="ARBA" id="ARBA00022801"/>
    </source>
</evidence>
<dbReference type="InterPro" id="IPR011034">
    <property type="entry name" value="Formyl_transferase-like_C_sf"/>
</dbReference>
<comment type="similarity">
    <text evidence="1 5">Belongs to the DNA glycosylase MPG family.</text>
</comment>
<dbReference type="Pfam" id="PF02245">
    <property type="entry name" value="Pur_DNA_glyco"/>
    <property type="match status" value="1"/>
</dbReference>
<protein>
    <recommendedName>
        <fullName evidence="5">Putative 3-methyladenine DNA glycosylase</fullName>
        <ecNumber evidence="5">3.2.2.-</ecNumber>
    </recommendedName>
</protein>
<keyword evidence="3 5" id="KW-0378">Hydrolase</keyword>
<dbReference type="NCBIfam" id="NF002003">
    <property type="entry name" value="PRK00802.1-3"/>
    <property type="match status" value="1"/>
</dbReference>
<dbReference type="RefSeq" id="WP_141167484.1">
    <property type="nucleotide sequence ID" value="NZ_VHLH01000024.1"/>
</dbReference>
<keyword evidence="6" id="KW-0326">Glycosidase</keyword>
<dbReference type="SUPFAM" id="SSF50486">
    <property type="entry name" value="FMT C-terminal domain-like"/>
    <property type="match status" value="1"/>
</dbReference>
<dbReference type="EMBL" id="VHLH01000024">
    <property type="protein sequence ID" value="TPW27041.1"/>
    <property type="molecule type" value="Genomic_DNA"/>
</dbReference>